<dbReference type="SUPFAM" id="SSF53850">
    <property type="entry name" value="Periplasmic binding protein-like II"/>
    <property type="match status" value="1"/>
</dbReference>
<evidence type="ECO:0000313" key="2">
    <source>
        <dbReference type="EMBL" id="GEP67797.1"/>
    </source>
</evidence>
<dbReference type="AlphaFoldDB" id="A0A512P9B1"/>
<keyword evidence="3" id="KW-1185">Reference proteome</keyword>
<name>A0A512P9B1_9CELL</name>
<evidence type="ECO:0000256" key="1">
    <source>
        <dbReference type="SAM" id="SignalP"/>
    </source>
</evidence>
<feature type="chain" id="PRO_5022173734" evidence="1">
    <location>
        <begin position="30"/>
        <end position="425"/>
    </location>
</feature>
<sequence length="425" mass="42741">MSKFTKWGVGATALLATGSLLLGASAAQADPWDADLESYTQNRPLNGTGSDTTQDLNNGLAAVVRSGGQLVLGSWDATLPTGSGAQGTTIVTHSGGTTIPRPNGSGQGVAALKATVAGTTLTNARGTSTGGATADGRLDRTDLQFARSSSGPSSFAASGTYSYVPLAVDAVTYAKGASSAVPDGLTVADLTQIYQASAGQTVSLSVGSRVIGTASTSGAQIVPLLPQSGSGTRSFFLSKLGLTEASLGSAVAWTYTAGGVTTDVQEHDGAALAAVSNAIVPFSIAQWIAQSNAASLAANYGVSVLDRRHGAVLAPVTVGSTLVQPTTGTTPVLNTAFPLTRPVFTVVEHAAIASNSTLSATFIDDPATADVVEGAVYTAKRSATAQFVIEDFGFGSLINRDTDVNGVTIQGVTYKAGDAESIRTN</sequence>
<dbReference type="EMBL" id="BKAL01000002">
    <property type="protein sequence ID" value="GEP67797.1"/>
    <property type="molecule type" value="Genomic_DNA"/>
</dbReference>
<comment type="caution">
    <text evidence="2">The sequence shown here is derived from an EMBL/GenBank/DDBJ whole genome shotgun (WGS) entry which is preliminary data.</text>
</comment>
<gene>
    <name evidence="2" type="ORF">CSO01_05120</name>
</gene>
<dbReference type="OrthoDB" id="3636760at2"/>
<dbReference type="Gene3D" id="3.40.190.10">
    <property type="entry name" value="Periplasmic binding protein-like II"/>
    <property type="match status" value="2"/>
</dbReference>
<proteinExistence type="predicted"/>
<keyword evidence="1" id="KW-0732">Signal</keyword>
<organism evidence="2 3">
    <name type="scientific">Cellulomonas soli</name>
    <dbReference type="NCBI Taxonomy" id="931535"/>
    <lineage>
        <taxon>Bacteria</taxon>
        <taxon>Bacillati</taxon>
        <taxon>Actinomycetota</taxon>
        <taxon>Actinomycetes</taxon>
        <taxon>Micrococcales</taxon>
        <taxon>Cellulomonadaceae</taxon>
        <taxon>Cellulomonas</taxon>
    </lineage>
</organism>
<evidence type="ECO:0000313" key="3">
    <source>
        <dbReference type="Proteomes" id="UP000321798"/>
    </source>
</evidence>
<dbReference type="RefSeq" id="WP_146951577.1">
    <property type="nucleotide sequence ID" value="NZ_BAABBJ010000015.1"/>
</dbReference>
<accession>A0A512P9B1</accession>
<protein>
    <submittedName>
        <fullName evidence="2">Uncharacterized protein</fullName>
    </submittedName>
</protein>
<reference evidence="2 3" key="1">
    <citation type="submission" date="2019-07" db="EMBL/GenBank/DDBJ databases">
        <title>Whole genome shotgun sequence of Cellulomonas soli NBRC 109434.</title>
        <authorList>
            <person name="Hosoyama A."/>
            <person name="Uohara A."/>
            <person name="Ohji S."/>
            <person name="Ichikawa N."/>
        </authorList>
    </citation>
    <scope>NUCLEOTIDE SEQUENCE [LARGE SCALE GENOMIC DNA]</scope>
    <source>
        <strain evidence="2 3">NBRC 109434</strain>
    </source>
</reference>
<feature type="signal peptide" evidence="1">
    <location>
        <begin position="1"/>
        <end position="29"/>
    </location>
</feature>
<dbReference type="Proteomes" id="UP000321798">
    <property type="component" value="Unassembled WGS sequence"/>
</dbReference>